<proteinExistence type="predicted"/>
<reference evidence="1 2" key="1">
    <citation type="submission" date="2014-05" db="EMBL/GenBank/DDBJ databases">
        <authorList>
            <person name="Rizzardi K."/>
            <person name="Winiecka-Krusnell J."/>
            <person name="Ramliden M."/>
            <person name="Alm E."/>
            <person name="Andersson S."/>
            <person name="Byfors S."/>
        </authorList>
    </citation>
    <scope>NUCLEOTIDE SEQUENCE [LARGE SCALE GENOMIC DNA]</scope>
    <source>
        <strain evidence="1 2">LEGN</strain>
    </source>
</reference>
<sequence>MFYLEIRKEDVLARNISNNQMCKAKYCIIRFKDQTIPLFSLKPHQLSHSLFGVDLTIHDYTSGSDEPNTITLHPVIAKRLLRFLMLLRPAKDKYNFYSCIDFVNELGYGRGIIPSATVNIHSGDGSKKNPEFHLNEFAAITDKEGKYVHFALSLGEDKFLSLFGSVGPLMVTSMNEMMKLFGGNACYKISPGESSNHSFFNESNLINLPQNVADKICSYLDNDDNESLKRATMP</sequence>
<name>A0A0A2SNZ2_9GAMM</name>
<dbReference type="RefSeq" id="WP_035890981.1">
    <property type="nucleotide sequence ID" value="NZ_JNCF01000064.1"/>
</dbReference>
<comment type="caution">
    <text evidence="1">The sequence shown here is derived from an EMBL/GenBank/DDBJ whole genome shotgun (WGS) entry which is preliminary data.</text>
</comment>
<dbReference type="EMBL" id="JNCF01000064">
    <property type="protein sequence ID" value="KGP62472.1"/>
    <property type="molecule type" value="Genomic_DNA"/>
</dbReference>
<protein>
    <submittedName>
        <fullName evidence="1">Uncharacterized protein</fullName>
    </submittedName>
</protein>
<gene>
    <name evidence="1" type="ORF">EP47_14500</name>
</gene>
<evidence type="ECO:0000313" key="2">
    <source>
        <dbReference type="Proteomes" id="UP000054422"/>
    </source>
</evidence>
<organism evidence="1 2">
    <name type="scientific">Legionella norrlandica</name>
    <dbReference type="NCBI Taxonomy" id="1498499"/>
    <lineage>
        <taxon>Bacteria</taxon>
        <taxon>Pseudomonadati</taxon>
        <taxon>Pseudomonadota</taxon>
        <taxon>Gammaproteobacteria</taxon>
        <taxon>Legionellales</taxon>
        <taxon>Legionellaceae</taxon>
        <taxon>Legionella</taxon>
    </lineage>
</organism>
<dbReference type="OrthoDB" id="7066445at2"/>
<evidence type="ECO:0000313" key="1">
    <source>
        <dbReference type="EMBL" id="KGP62472.1"/>
    </source>
</evidence>
<dbReference type="AlphaFoldDB" id="A0A0A2SNZ2"/>
<dbReference type="Proteomes" id="UP000054422">
    <property type="component" value="Unassembled WGS sequence"/>
</dbReference>
<keyword evidence="2" id="KW-1185">Reference proteome</keyword>
<accession>A0A0A2SNZ2</accession>